<evidence type="ECO:0000313" key="1">
    <source>
        <dbReference type="EMBL" id="MFC4468481.1"/>
    </source>
</evidence>
<gene>
    <name evidence="1" type="ORF">ACFPH6_28745</name>
</gene>
<accession>A0ABV8YZD2</accession>
<reference evidence="2" key="1">
    <citation type="journal article" date="2019" name="Int. J. Syst. Evol. Microbiol.">
        <title>The Global Catalogue of Microorganisms (GCM) 10K type strain sequencing project: providing services to taxonomists for standard genome sequencing and annotation.</title>
        <authorList>
            <consortium name="The Broad Institute Genomics Platform"/>
            <consortium name="The Broad Institute Genome Sequencing Center for Infectious Disease"/>
            <person name="Wu L."/>
            <person name="Ma J."/>
        </authorList>
    </citation>
    <scope>NUCLEOTIDE SEQUENCE [LARGE SCALE GENOMIC DNA]</scope>
    <source>
        <strain evidence="2">DT43</strain>
    </source>
</reference>
<comment type="caution">
    <text evidence="1">The sequence shown here is derived from an EMBL/GenBank/DDBJ whole genome shotgun (WGS) entry which is preliminary data.</text>
</comment>
<proteinExistence type="predicted"/>
<evidence type="ECO:0000313" key="2">
    <source>
        <dbReference type="Proteomes" id="UP001596012"/>
    </source>
</evidence>
<name>A0ABV8YZD2_9ACTN</name>
<keyword evidence="2" id="KW-1185">Reference proteome</keyword>
<organism evidence="1 2">
    <name type="scientific">Streptomyces xiangluensis</name>
    <dbReference type="NCBI Taxonomy" id="2665720"/>
    <lineage>
        <taxon>Bacteria</taxon>
        <taxon>Bacillati</taxon>
        <taxon>Actinomycetota</taxon>
        <taxon>Actinomycetes</taxon>
        <taxon>Kitasatosporales</taxon>
        <taxon>Streptomycetaceae</taxon>
        <taxon>Streptomyces</taxon>
    </lineage>
</organism>
<dbReference type="RefSeq" id="WP_386346459.1">
    <property type="nucleotide sequence ID" value="NZ_JBHSFG010000047.1"/>
</dbReference>
<dbReference type="Proteomes" id="UP001596012">
    <property type="component" value="Unassembled WGS sequence"/>
</dbReference>
<dbReference type="EMBL" id="JBHSFG010000047">
    <property type="protein sequence ID" value="MFC4468481.1"/>
    <property type="molecule type" value="Genomic_DNA"/>
</dbReference>
<protein>
    <submittedName>
        <fullName evidence="1">Uncharacterized protein</fullName>
    </submittedName>
</protein>
<sequence>MTTFNGQVAMEATAAEQVWTTAFGELMAEVADCFPRRDSRLLAREMTEAMLMELERRNCWTLAEALGHDGPYRLQHFLFPWLVRPRPGP</sequence>